<dbReference type="Gene3D" id="1.10.340.70">
    <property type="match status" value="1"/>
</dbReference>
<dbReference type="SUPFAM" id="SSF53098">
    <property type="entry name" value="Ribonuclease H-like"/>
    <property type="match status" value="1"/>
</dbReference>
<evidence type="ECO:0000313" key="11">
    <source>
        <dbReference type="EMBL" id="CAF3651695.1"/>
    </source>
</evidence>
<keyword evidence="1" id="KW-0808">Transferase</keyword>
<dbReference type="InterPro" id="IPR041373">
    <property type="entry name" value="RT_RNaseH"/>
</dbReference>
<sequence length="601" mass="69853">MVWCINKLKEYLWGRSFTVETDHCPLCTFHCKQSNNSRVDRWSIELSEYDIKEIRCKKEKCNCDADLFSRYPVVSSDEEENVQSQQTSSSQHHGLTTRKFQQDEIQINAVARSKLRSLRSLTSNIPTSSNSTPTRNVVTIPSSNVIQTRSRTKKNSPGIRPDELTTTSLNSPLQDSPIFSTPRTSTTVTSRAPLIDFSLIRIRNEQQHDQVITDKIKQILHIPSRHSSEIVQDGMLYKLLLPAGSIKIKLPWIPSSLRQEILFAYRDHPLGGHFGVKRTYCKIKDHFYWPKMYNYVEQYIQSCRQCARFNTKRRKRPGLLQTQSPPEGVFEVMQMDFWQAPIRSLSGNQYVLAVTDRLSKYVFAKALPSESAKDAAEMLYEDIILNHEAIKYLQSDCGTHFKNELVNALTTLIGCKQSFSVPYHPMSNGQVKRFNATFCDQLKKHNDGNLNDWDEYLQSIVLAYNSGIHATTGYTPYELAFTQKLISPFSPQSTTISLHKLHDYWQKAIRFKKLVLQAARSNIKHQQMLYRYDQGRAHPMYHVDDLVWIKVLPSRSKLDERYHGPFRVIQKLSEVHYLVEHMEEHYQRETHTNDMSPFYKR</sequence>
<dbReference type="InterPro" id="IPR050951">
    <property type="entry name" value="Retrovirus_Pol_polyprotein"/>
</dbReference>
<dbReference type="InterPro" id="IPR041588">
    <property type="entry name" value="Integrase_H2C2"/>
</dbReference>
<dbReference type="PANTHER" id="PTHR37984">
    <property type="entry name" value="PROTEIN CBG26694"/>
    <property type="match status" value="1"/>
</dbReference>
<keyword evidence="2" id="KW-0548">Nucleotidyltransferase</keyword>
<keyword evidence="5" id="KW-0378">Hydrolase</keyword>
<evidence type="ECO:0000313" key="9">
    <source>
        <dbReference type="EMBL" id="CAF0866873.1"/>
    </source>
</evidence>
<dbReference type="GO" id="GO:0016787">
    <property type="term" value="F:hydrolase activity"/>
    <property type="evidence" value="ECO:0007669"/>
    <property type="project" value="UniProtKB-KW"/>
</dbReference>
<dbReference type="EMBL" id="CAJNOK010002595">
    <property type="protein sequence ID" value="CAF0866911.1"/>
    <property type="molecule type" value="Genomic_DNA"/>
</dbReference>
<dbReference type="PROSITE" id="PS50994">
    <property type="entry name" value="INTEGRASE"/>
    <property type="match status" value="1"/>
</dbReference>
<organism evidence="11 13">
    <name type="scientific">Didymodactylos carnosus</name>
    <dbReference type="NCBI Taxonomy" id="1234261"/>
    <lineage>
        <taxon>Eukaryota</taxon>
        <taxon>Metazoa</taxon>
        <taxon>Spiralia</taxon>
        <taxon>Gnathifera</taxon>
        <taxon>Rotifera</taxon>
        <taxon>Eurotatoria</taxon>
        <taxon>Bdelloidea</taxon>
        <taxon>Philodinida</taxon>
        <taxon>Philodinidae</taxon>
        <taxon>Didymodactylos</taxon>
    </lineage>
</organism>
<proteinExistence type="predicted"/>
<evidence type="ECO:0000256" key="3">
    <source>
        <dbReference type="ARBA" id="ARBA00022722"/>
    </source>
</evidence>
<comment type="caution">
    <text evidence="11">The sequence shown here is derived from an EMBL/GenBank/DDBJ whole genome shotgun (WGS) entry which is preliminary data.</text>
</comment>
<dbReference type="FunFam" id="1.10.340.70:FF:000001">
    <property type="entry name" value="Retrovirus-related Pol polyprotein from transposon gypsy-like Protein"/>
    <property type="match status" value="1"/>
</dbReference>
<dbReference type="GO" id="GO:0004519">
    <property type="term" value="F:endonuclease activity"/>
    <property type="evidence" value="ECO:0007669"/>
    <property type="project" value="UniProtKB-KW"/>
</dbReference>
<evidence type="ECO:0000313" key="12">
    <source>
        <dbReference type="EMBL" id="CAF3651730.1"/>
    </source>
</evidence>
<dbReference type="Pfam" id="PF17921">
    <property type="entry name" value="Integrase_H2C2"/>
    <property type="match status" value="1"/>
</dbReference>
<dbReference type="EMBL" id="CAJOBA010002596">
    <property type="protein sequence ID" value="CAF3651730.1"/>
    <property type="molecule type" value="Genomic_DNA"/>
</dbReference>
<evidence type="ECO:0000256" key="5">
    <source>
        <dbReference type="ARBA" id="ARBA00022801"/>
    </source>
</evidence>
<evidence type="ECO:0000313" key="10">
    <source>
        <dbReference type="EMBL" id="CAF0866911.1"/>
    </source>
</evidence>
<evidence type="ECO:0000256" key="2">
    <source>
        <dbReference type="ARBA" id="ARBA00022695"/>
    </source>
</evidence>
<feature type="compositionally biased region" description="Low complexity" evidence="7">
    <location>
        <begin position="121"/>
        <end position="139"/>
    </location>
</feature>
<reference evidence="11" key="1">
    <citation type="submission" date="2021-02" db="EMBL/GenBank/DDBJ databases">
        <authorList>
            <person name="Nowell W R."/>
        </authorList>
    </citation>
    <scope>NUCLEOTIDE SEQUENCE</scope>
</reference>
<keyword evidence="4" id="KW-0255">Endonuclease</keyword>
<dbReference type="Proteomes" id="UP000682733">
    <property type="component" value="Unassembled WGS sequence"/>
</dbReference>
<evidence type="ECO:0000259" key="8">
    <source>
        <dbReference type="PROSITE" id="PS50994"/>
    </source>
</evidence>
<dbReference type="EMBL" id="CAJOBA010002596">
    <property type="protein sequence ID" value="CAF3651695.1"/>
    <property type="molecule type" value="Genomic_DNA"/>
</dbReference>
<evidence type="ECO:0000256" key="7">
    <source>
        <dbReference type="SAM" id="MobiDB-lite"/>
    </source>
</evidence>
<dbReference type="GO" id="GO:0015074">
    <property type="term" value="P:DNA integration"/>
    <property type="evidence" value="ECO:0007669"/>
    <property type="project" value="InterPro"/>
</dbReference>
<dbReference type="InterPro" id="IPR001584">
    <property type="entry name" value="Integrase_cat-core"/>
</dbReference>
<gene>
    <name evidence="9" type="ORF">OVA965_LOCUS7923</name>
    <name evidence="10" type="ORF">OVA965_LOCUS7925</name>
    <name evidence="11" type="ORF">TMI583_LOCUS7919</name>
    <name evidence="12" type="ORF">TMI583_LOCUS7921</name>
</gene>
<keyword evidence="6" id="KW-0695">RNA-directed DNA polymerase</keyword>
<dbReference type="Pfam" id="PF00665">
    <property type="entry name" value="rve"/>
    <property type="match status" value="1"/>
</dbReference>
<evidence type="ECO:0000256" key="1">
    <source>
        <dbReference type="ARBA" id="ARBA00022679"/>
    </source>
</evidence>
<feature type="region of interest" description="Disordered" evidence="7">
    <location>
        <begin position="78"/>
        <end position="98"/>
    </location>
</feature>
<feature type="compositionally biased region" description="Polar residues" evidence="7">
    <location>
        <begin position="140"/>
        <end position="149"/>
    </location>
</feature>
<dbReference type="AlphaFoldDB" id="A0A8S2HHW5"/>
<evidence type="ECO:0000256" key="4">
    <source>
        <dbReference type="ARBA" id="ARBA00022759"/>
    </source>
</evidence>
<feature type="domain" description="Integrase catalytic" evidence="8">
    <location>
        <begin position="321"/>
        <end position="484"/>
    </location>
</feature>
<dbReference type="GO" id="GO:0003676">
    <property type="term" value="F:nucleic acid binding"/>
    <property type="evidence" value="ECO:0007669"/>
    <property type="project" value="InterPro"/>
</dbReference>
<feature type="compositionally biased region" description="Polar residues" evidence="7">
    <location>
        <begin position="164"/>
        <end position="179"/>
    </location>
</feature>
<dbReference type="PANTHER" id="PTHR37984:SF5">
    <property type="entry name" value="PROTEIN NYNRIN-LIKE"/>
    <property type="match status" value="1"/>
</dbReference>
<dbReference type="InterPro" id="IPR036397">
    <property type="entry name" value="RNaseH_sf"/>
</dbReference>
<dbReference type="InterPro" id="IPR012337">
    <property type="entry name" value="RNaseH-like_sf"/>
</dbReference>
<name>A0A8S2HHW5_9BILA</name>
<dbReference type="GO" id="GO:0003964">
    <property type="term" value="F:RNA-directed DNA polymerase activity"/>
    <property type="evidence" value="ECO:0007669"/>
    <property type="project" value="UniProtKB-KW"/>
</dbReference>
<protein>
    <recommendedName>
        <fullName evidence="8">Integrase catalytic domain-containing protein</fullName>
    </recommendedName>
</protein>
<evidence type="ECO:0000313" key="13">
    <source>
        <dbReference type="Proteomes" id="UP000682733"/>
    </source>
</evidence>
<evidence type="ECO:0000256" key="6">
    <source>
        <dbReference type="ARBA" id="ARBA00022918"/>
    </source>
</evidence>
<dbReference type="EMBL" id="CAJNOK010002595">
    <property type="protein sequence ID" value="CAF0866873.1"/>
    <property type="molecule type" value="Genomic_DNA"/>
</dbReference>
<dbReference type="Pfam" id="PF17917">
    <property type="entry name" value="RT_RNaseH"/>
    <property type="match status" value="1"/>
</dbReference>
<feature type="region of interest" description="Disordered" evidence="7">
    <location>
        <begin position="121"/>
        <end position="185"/>
    </location>
</feature>
<keyword evidence="3" id="KW-0540">Nuclease</keyword>
<dbReference type="Proteomes" id="UP000677228">
    <property type="component" value="Unassembled WGS sequence"/>
</dbReference>
<dbReference type="Gene3D" id="3.30.420.10">
    <property type="entry name" value="Ribonuclease H-like superfamily/Ribonuclease H"/>
    <property type="match status" value="1"/>
</dbReference>
<accession>A0A8S2HHW5</accession>